<dbReference type="GO" id="GO:0030677">
    <property type="term" value="C:ribonuclease P complex"/>
    <property type="evidence" value="ECO:0007669"/>
    <property type="project" value="TreeGrafter"/>
</dbReference>
<evidence type="ECO:0000256" key="5">
    <source>
        <dbReference type="ARBA" id="ARBA00022884"/>
    </source>
</evidence>
<dbReference type="InterPro" id="IPR014721">
    <property type="entry name" value="Ribsml_uS5_D2-typ_fold_subgr"/>
</dbReference>
<evidence type="ECO:0000313" key="8">
    <source>
        <dbReference type="EMBL" id="HIZ09495.1"/>
    </source>
</evidence>
<dbReference type="GO" id="GO:0000049">
    <property type="term" value="F:tRNA binding"/>
    <property type="evidence" value="ECO:0007669"/>
    <property type="project" value="UniProtKB-UniRule"/>
</dbReference>
<organism evidence="8 9">
    <name type="scientific">Candidatus Borkfalkia avicola</name>
    <dbReference type="NCBI Taxonomy" id="2838503"/>
    <lineage>
        <taxon>Bacteria</taxon>
        <taxon>Bacillati</taxon>
        <taxon>Bacillota</taxon>
        <taxon>Clostridia</taxon>
        <taxon>Christensenellales</taxon>
        <taxon>Christensenellaceae</taxon>
        <taxon>Candidatus Borkfalkia</taxon>
    </lineage>
</organism>
<comment type="function">
    <text evidence="6">RNaseP catalyzes the removal of the 5'-leader sequence from pre-tRNA to produce the mature 5'-terminus. It can also cleave other RNA substrates such as 4.5S RNA. The protein component plays an auxiliary but essential role in vivo by binding to the 5'-leader sequence and broadening the substrate specificity of the ribozyme.</text>
</comment>
<gene>
    <name evidence="6 8" type="primary">rnpA</name>
    <name evidence="8" type="ORF">H9726_03295</name>
</gene>
<keyword evidence="3 6" id="KW-0255">Endonuclease</keyword>
<dbReference type="InterPro" id="IPR000100">
    <property type="entry name" value="RNase_P"/>
</dbReference>
<dbReference type="GO" id="GO:0001682">
    <property type="term" value="P:tRNA 5'-leader removal"/>
    <property type="evidence" value="ECO:0007669"/>
    <property type="project" value="UniProtKB-UniRule"/>
</dbReference>
<dbReference type="GO" id="GO:0042781">
    <property type="term" value="F:3'-tRNA processing endoribonuclease activity"/>
    <property type="evidence" value="ECO:0007669"/>
    <property type="project" value="TreeGrafter"/>
</dbReference>
<name>A0A9D2D6V0_9FIRM</name>
<keyword evidence="2 6" id="KW-0540">Nuclease</keyword>
<dbReference type="Gene3D" id="3.30.230.10">
    <property type="match status" value="1"/>
</dbReference>
<dbReference type="PANTHER" id="PTHR33992:SF1">
    <property type="entry name" value="RIBONUCLEASE P PROTEIN COMPONENT"/>
    <property type="match status" value="1"/>
</dbReference>
<evidence type="ECO:0000256" key="3">
    <source>
        <dbReference type="ARBA" id="ARBA00022759"/>
    </source>
</evidence>
<reference evidence="8" key="2">
    <citation type="submission" date="2021-04" db="EMBL/GenBank/DDBJ databases">
        <authorList>
            <person name="Gilroy R."/>
        </authorList>
    </citation>
    <scope>NUCLEOTIDE SEQUENCE</scope>
    <source>
        <strain evidence="8">CHK192-19661</strain>
    </source>
</reference>
<dbReference type="EC" id="3.1.26.5" evidence="6 7"/>
<evidence type="ECO:0000256" key="2">
    <source>
        <dbReference type="ARBA" id="ARBA00022722"/>
    </source>
</evidence>
<evidence type="ECO:0000256" key="4">
    <source>
        <dbReference type="ARBA" id="ARBA00022801"/>
    </source>
</evidence>
<dbReference type="PANTHER" id="PTHR33992">
    <property type="entry name" value="RIBONUCLEASE P PROTEIN COMPONENT"/>
    <property type="match status" value="1"/>
</dbReference>
<evidence type="ECO:0000256" key="7">
    <source>
        <dbReference type="NCBIfam" id="TIGR00188"/>
    </source>
</evidence>
<comment type="subunit">
    <text evidence="6">Consists of a catalytic RNA component (M1 or rnpB) and a protein subunit.</text>
</comment>
<evidence type="ECO:0000313" key="9">
    <source>
        <dbReference type="Proteomes" id="UP000824025"/>
    </source>
</evidence>
<comment type="caution">
    <text evidence="8">The sequence shown here is derived from an EMBL/GenBank/DDBJ whole genome shotgun (WGS) entry which is preliminary data.</text>
</comment>
<keyword evidence="5 6" id="KW-0694">RNA-binding</keyword>
<keyword evidence="1 6" id="KW-0819">tRNA processing</keyword>
<dbReference type="NCBIfam" id="TIGR00188">
    <property type="entry name" value="rnpA"/>
    <property type="match status" value="1"/>
</dbReference>
<sequence>MYTRLKKNNEFQRLFTRGKKCFSPALIILYMPSDRMRLGVCVSKKHGKSVRRNRIKRLLREAFRRECPLFPRGYSVILIPKQAEEYSLSAFEKSLHSAMTREGLLK</sequence>
<dbReference type="InterPro" id="IPR020568">
    <property type="entry name" value="Ribosomal_Su5_D2-typ_SF"/>
</dbReference>
<protein>
    <recommendedName>
        <fullName evidence="6 7">Ribonuclease P protein component</fullName>
        <shortName evidence="6">RNase P protein</shortName>
        <shortName evidence="6">RNaseP protein</shortName>
        <ecNumber evidence="6 7">3.1.26.5</ecNumber>
    </recommendedName>
    <alternativeName>
        <fullName evidence="6">Protein C5</fullName>
    </alternativeName>
</protein>
<evidence type="ECO:0000256" key="6">
    <source>
        <dbReference type="HAMAP-Rule" id="MF_00227"/>
    </source>
</evidence>
<dbReference type="HAMAP" id="MF_00227">
    <property type="entry name" value="RNase_P"/>
    <property type="match status" value="1"/>
</dbReference>
<dbReference type="Proteomes" id="UP000824025">
    <property type="component" value="Unassembled WGS sequence"/>
</dbReference>
<dbReference type="AlphaFoldDB" id="A0A9D2D6V0"/>
<comment type="similarity">
    <text evidence="6">Belongs to the RnpA family.</text>
</comment>
<dbReference type="Pfam" id="PF00825">
    <property type="entry name" value="Ribonuclease_P"/>
    <property type="match status" value="1"/>
</dbReference>
<accession>A0A9D2D6V0</accession>
<dbReference type="SUPFAM" id="SSF54211">
    <property type="entry name" value="Ribosomal protein S5 domain 2-like"/>
    <property type="match status" value="1"/>
</dbReference>
<reference evidence="8" key="1">
    <citation type="journal article" date="2021" name="PeerJ">
        <title>Extensive microbial diversity within the chicken gut microbiome revealed by metagenomics and culture.</title>
        <authorList>
            <person name="Gilroy R."/>
            <person name="Ravi A."/>
            <person name="Getino M."/>
            <person name="Pursley I."/>
            <person name="Horton D.L."/>
            <person name="Alikhan N.F."/>
            <person name="Baker D."/>
            <person name="Gharbi K."/>
            <person name="Hall N."/>
            <person name="Watson M."/>
            <person name="Adriaenssens E.M."/>
            <person name="Foster-Nyarko E."/>
            <person name="Jarju S."/>
            <person name="Secka A."/>
            <person name="Antonio M."/>
            <person name="Oren A."/>
            <person name="Chaudhuri R.R."/>
            <person name="La Ragione R."/>
            <person name="Hildebrand F."/>
            <person name="Pallen M.J."/>
        </authorList>
    </citation>
    <scope>NUCLEOTIDE SEQUENCE</scope>
    <source>
        <strain evidence="8">CHK192-19661</strain>
    </source>
</reference>
<keyword evidence="4 6" id="KW-0378">Hydrolase</keyword>
<comment type="catalytic activity">
    <reaction evidence="6">
        <text>Endonucleolytic cleavage of RNA, removing 5'-extranucleotides from tRNA precursor.</text>
        <dbReference type="EC" id="3.1.26.5"/>
    </reaction>
</comment>
<evidence type="ECO:0000256" key="1">
    <source>
        <dbReference type="ARBA" id="ARBA00022694"/>
    </source>
</evidence>
<dbReference type="GO" id="GO:0004526">
    <property type="term" value="F:ribonuclease P activity"/>
    <property type="evidence" value="ECO:0007669"/>
    <property type="project" value="UniProtKB-UniRule"/>
</dbReference>
<proteinExistence type="inferred from homology"/>
<dbReference type="EMBL" id="DXCF01000018">
    <property type="protein sequence ID" value="HIZ09495.1"/>
    <property type="molecule type" value="Genomic_DNA"/>
</dbReference>